<gene>
    <name evidence="2" type="ORF">JI435_003280</name>
</gene>
<dbReference type="PANTHER" id="PTHR24030">
    <property type="entry name" value="PROTEIN CMSS1"/>
    <property type="match status" value="1"/>
</dbReference>
<dbReference type="Gene3D" id="3.40.50.300">
    <property type="entry name" value="P-loop containing nucleotide triphosphate hydrolases"/>
    <property type="match status" value="1"/>
</dbReference>
<dbReference type="OMA" id="DHFAQKA"/>
<dbReference type="VEuPathDB" id="FungiDB:JI435_003280"/>
<proteinExistence type="predicted"/>
<dbReference type="OrthoDB" id="1929311at2759"/>
<feature type="compositionally biased region" description="Basic and acidic residues" evidence="1">
    <location>
        <begin position="28"/>
        <end position="40"/>
    </location>
</feature>
<organism evidence="2 3">
    <name type="scientific">Phaeosphaeria nodorum (strain SN15 / ATCC MYA-4574 / FGSC 10173)</name>
    <name type="common">Glume blotch fungus</name>
    <name type="synonym">Parastagonospora nodorum</name>
    <dbReference type="NCBI Taxonomy" id="321614"/>
    <lineage>
        <taxon>Eukaryota</taxon>
        <taxon>Fungi</taxon>
        <taxon>Dikarya</taxon>
        <taxon>Ascomycota</taxon>
        <taxon>Pezizomycotina</taxon>
        <taxon>Dothideomycetes</taxon>
        <taxon>Pleosporomycetidae</taxon>
        <taxon>Pleosporales</taxon>
        <taxon>Pleosporineae</taxon>
        <taxon>Phaeosphaeriaceae</taxon>
        <taxon>Parastagonospora</taxon>
    </lineage>
</organism>
<dbReference type="InterPro" id="IPR032704">
    <property type="entry name" value="Cms1"/>
</dbReference>
<evidence type="ECO:0000313" key="3">
    <source>
        <dbReference type="Proteomes" id="UP000663193"/>
    </source>
</evidence>
<dbReference type="EMBL" id="CP069023">
    <property type="protein sequence ID" value="QRC90810.1"/>
    <property type="molecule type" value="Genomic_DNA"/>
</dbReference>
<evidence type="ECO:0000313" key="2">
    <source>
        <dbReference type="EMBL" id="QRC90810.1"/>
    </source>
</evidence>
<feature type="region of interest" description="Disordered" evidence="1">
    <location>
        <begin position="21"/>
        <end position="48"/>
    </location>
</feature>
<evidence type="ECO:0008006" key="4">
    <source>
        <dbReference type="Google" id="ProtNLM"/>
    </source>
</evidence>
<sequence length="280" mass="31206">MSDSDSEGGVPLIEAEFDITASSKKRKREAEPDATKDSKKAAKKLKRKEKKKLKVKEIDEDDLDQALGVNHAFEHMDGQLVADYVNARTRLYGKELSSVELEDKFIPARTVRDSTSWTGPRVTSNISAFLKKQCTALEPTPKKPVGAPHTIIVTASGIRAADIVRSLKSGLPKEPKSLKDPNIAKLFAKHMKLAEQVAHLKKTKIDFAVGTPDRLAALLEEKALSTANLKQVVIDVSYIDQKKRGILDMKELHESLIKFLLRKNFLGEGKERGDDLFLFF</sequence>
<reference evidence="3" key="1">
    <citation type="journal article" date="2021" name="BMC Genomics">
        <title>Chromosome-level genome assembly and manually-curated proteome of model necrotroph Parastagonospora nodorum Sn15 reveals a genome-wide trove of candidate effector homologs, and redundancy of virulence-related functions within an accessory chromosome.</title>
        <authorList>
            <person name="Bertazzoni S."/>
            <person name="Jones D.A.B."/>
            <person name="Phan H.T."/>
            <person name="Tan K.-C."/>
            <person name="Hane J.K."/>
        </authorList>
    </citation>
    <scope>NUCLEOTIDE SEQUENCE [LARGE SCALE GENOMIC DNA]</scope>
    <source>
        <strain evidence="3">SN15 / ATCC MYA-4574 / FGSC 10173)</strain>
    </source>
</reference>
<dbReference type="AlphaFoldDB" id="A0A7U2HT47"/>
<name>A0A7U2HT47_PHANO</name>
<dbReference type="Pfam" id="PF14617">
    <property type="entry name" value="CMS1"/>
    <property type="match status" value="1"/>
</dbReference>
<dbReference type="PANTHER" id="PTHR24030:SF0">
    <property type="entry name" value="PROTEIN CMSS1"/>
    <property type="match status" value="1"/>
</dbReference>
<dbReference type="Proteomes" id="UP000663193">
    <property type="component" value="Chromosome 1"/>
</dbReference>
<keyword evidence="3" id="KW-1185">Reference proteome</keyword>
<accession>A0A7U2HT47</accession>
<protein>
    <recommendedName>
        <fullName evidence="4">Protein CMS1</fullName>
    </recommendedName>
</protein>
<dbReference type="InterPro" id="IPR027417">
    <property type="entry name" value="P-loop_NTPase"/>
</dbReference>
<evidence type="ECO:0000256" key="1">
    <source>
        <dbReference type="SAM" id="MobiDB-lite"/>
    </source>
</evidence>